<evidence type="ECO:0000256" key="3">
    <source>
        <dbReference type="ARBA" id="ARBA00024799"/>
    </source>
</evidence>
<reference evidence="8" key="2">
    <citation type="journal article" date="2021" name="PeerJ">
        <title>Extensive microbial diversity within the chicken gut microbiome revealed by metagenomics and culture.</title>
        <authorList>
            <person name="Gilroy R."/>
            <person name="Ravi A."/>
            <person name="Getino M."/>
            <person name="Pursley I."/>
            <person name="Horton D.L."/>
            <person name="Alikhan N.F."/>
            <person name="Baker D."/>
            <person name="Gharbi K."/>
            <person name="Hall N."/>
            <person name="Watson M."/>
            <person name="Adriaenssens E.M."/>
            <person name="Foster-Nyarko E."/>
            <person name="Jarju S."/>
            <person name="Secka A."/>
            <person name="Antonio M."/>
            <person name="Oren A."/>
            <person name="Chaudhuri R.R."/>
            <person name="La Ragione R."/>
            <person name="Hildebrand F."/>
            <person name="Pallen M.J."/>
        </authorList>
    </citation>
    <scope>NUCLEOTIDE SEQUENCE</scope>
    <source>
        <strain evidence="8">CHK195-26880</strain>
    </source>
</reference>
<feature type="coiled-coil region" evidence="7">
    <location>
        <begin position="18"/>
        <end position="45"/>
    </location>
</feature>
<dbReference type="PANTHER" id="PTHR15004">
    <property type="entry name" value="GLUTAMYL-TRNA(GLN) AMIDOTRANSFERASE SUBUNIT C, MITOCHONDRIAL"/>
    <property type="match status" value="1"/>
</dbReference>
<dbReference type="GO" id="GO:0005524">
    <property type="term" value="F:ATP binding"/>
    <property type="evidence" value="ECO:0007669"/>
    <property type="project" value="UniProtKB-KW"/>
</dbReference>
<evidence type="ECO:0000313" key="9">
    <source>
        <dbReference type="Proteomes" id="UP000886833"/>
    </source>
</evidence>
<keyword evidence="6" id="KW-0648">Protein biosynthesis</keyword>
<keyword evidence="6" id="KW-0547">Nucleotide-binding</keyword>
<comment type="similarity">
    <text evidence="1 6">Belongs to the GatC family.</text>
</comment>
<evidence type="ECO:0000256" key="5">
    <source>
        <dbReference type="ARBA" id="ARBA00047913"/>
    </source>
</evidence>
<keyword evidence="7" id="KW-0175">Coiled coil</keyword>
<evidence type="ECO:0000313" key="8">
    <source>
        <dbReference type="EMBL" id="HIT38136.1"/>
    </source>
</evidence>
<accession>A0A9D1GC61</accession>
<dbReference type="Proteomes" id="UP000886833">
    <property type="component" value="Unassembled WGS sequence"/>
</dbReference>
<dbReference type="Gene3D" id="1.10.20.60">
    <property type="entry name" value="Glu-tRNAGln amidotransferase C subunit, N-terminal domain"/>
    <property type="match status" value="1"/>
</dbReference>
<gene>
    <name evidence="6 8" type="primary">gatC</name>
    <name evidence="8" type="ORF">IAB59_06655</name>
</gene>
<dbReference type="GO" id="GO:0050567">
    <property type="term" value="F:glutaminyl-tRNA synthase (glutamine-hydrolyzing) activity"/>
    <property type="evidence" value="ECO:0007669"/>
    <property type="project" value="UniProtKB-UniRule"/>
</dbReference>
<dbReference type="AlphaFoldDB" id="A0A9D1GC61"/>
<protein>
    <recommendedName>
        <fullName evidence="6">Aspartyl/glutamyl-tRNA(Asn/Gln) amidotransferase subunit C</fullName>
        <shortName evidence="6">Asp/Glu-ADT subunit C</shortName>
        <ecNumber evidence="6">6.3.5.-</ecNumber>
    </recommendedName>
</protein>
<evidence type="ECO:0000256" key="2">
    <source>
        <dbReference type="ARBA" id="ARBA00011123"/>
    </source>
</evidence>
<reference evidence="8" key="1">
    <citation type="submission" date="2020-10" db="EMBL/GenBank/DDBJ databases">
        <authorList>
            <person name="Gilroy R."/>
        </authorList>
    </citation>
    <scope>NUCLEOTIDE SEQUENCE</scope>
    <source>
        <strain evidence="8">CHK195-26880</strain>
    </source>
</reference>
<organism evidence="8 9">
    <name type="scientific">Candidatus Onthousia faecipullorum</name>
    <dbReference type="NCBI Taxonomy" id="2840887"/>
    <lineage>
        <taxon>Bacteria</taxon>
        <taxon>Bacillati</taxon>
        <taxon>Bacillota</taxon>
        <taxon>Bacilli</taxon>
        <taxon>Candidatus Onthousia</taxon>
    </lineage>
</organism>
<keyword evidence="6" id="KW-0436">Ligase</keyword>
<dbReference type="SUPFAM" id="SSF141000">
    <property type="entry name" value="Glu-tRNAGln amidotransferase C subunit"/>
    <property type="match status" value="1"/>
</dbReference>
<keyword evidence="6" id="KW-0067">ATP-binding</keyword>
<comment type="subunit">
    <text evidence="2 6">Heterotrimer of A, B and C subunits.</text>
</comment>
<dbReference type="GO" id="GO:0006412">
    <property type="term" value="P:translation"/>
    <property type="evidence" value="ECO:0007669"/>
    <property type="project" value="UniProtKB-UniRule"/>
</dbReference>
<comment type="catalytic activity">
    <reaction evidence="4 6">
        <text>L-aspartyl-tRNA(Asn) + L-glutamine + ATP + H2O = L-asparaginyl-tRNA(Asn) + L-glutamate + ADP + phosphate + 2 H(+)</text>
        <dbReference type="Rhea" id="RHEA:14513"/>
        <dbReference type="Rhea" id="RHEA-COMP:9674"/>
        <dbReference type="Rhea" id="RHEA-COMP:9677"/>
        <dbReference type="ChEBI" id="CHEBI:15377"/>
        <dbReference type="ChEBI" id="CHEBI:15378"/>
        <dbReference type="ChEBI" id="CHEBI:29985"/>
        <dbReference type="ChEBI" id="CHEBI:30616"/>
        <dbReference type="ChEBI" id="CHEBI:43474"/>
        <dbReference type="ChEBI" id="CHEBI:58359"/>
        <dbReference type="ChEBI" id="CHEBI:78515"/>
        <dbReference type="ChEBI" id="CHEBI:78516"/>
        <dbReference type="ChEBI" id="CHEBI:456216"/>
    </reaction>
</comment>
<sequence>MDKLSREEVLHVAHLARISLTEEEIEKFRGELKVLMDDIDKIKEVEDFDDEMMYTPINDNTRLREDVVGEMLSASDATINAPKKNGSFIEVPVMINE</sequence>
<dbReference type="PANTHER" id="PTHR15004:SF0">
    <property type="entry name" value="GLUTAMYL-TRNA(GLN) AMIDOTRANSFERASE SUBUNIT C, MITOCHONDRIAL"/>
    <property type="match status" value="1"/>
</dbReference>
<comment type="caution">
    <text evidence="8">The sequence shown here is derived from an EMBL/GenBank/DDBJ whole genome shotgun (WGS) entry which is preliminary data.</text>
</comment>
<dbReference type="NCBIfam" id="TIGR00135">
    <property type="entry name" value="gatC"/>
    <property type="match status" value="1"/>
</dbReference>
<dbReference type="GO" id="GO:0006450">
    <property type="term" value="P:regulation of translational fidelity"/>
    <property type="evidence" value="ECO:0007669"/>
    <property type="project" value="InterPro"/>
</dbReference>
<dbReference type="Pfam" id="PF02686">
    <property type="entry name" value="GatC"/>
    <property type="match status" value="1"/>
</dbReference>
<dbReference type="GO" id="GO:0070681">
    <property type="term" value="P:glutaminyl-tRNAGln biosynthesis via transamidation"/>
    <property type="evidence" value="ECO:0007669"/>
    <property type="project" value="TreeGrafter"/>
</dbReference>
<dbReference type="EMBL" id="DVKQ01000087">
    <property type="protein sequence ID" value="HIT38136.1"/>
    <property type="molecule type" value="Genomic_DNA"/>
</dbReference>
<evidence type="ECO:0000256" key="4">
    <source>
        <dbReference type="ARBA" id="ARBA00047380"/>
    </source>
</evidence>
<evidence type="ECO:0000256" key="6">
    <source>
        <dbReference type="HAMAP-Rule" id="MF_00122"/>
    </source>
</evidence>
<comment type="function">
    <text evidence="3 6">Allows the formation of correctly charged Asn-tRNA(Asn) or Gln-tRNA(Gln) through the transamidation of misacylated Asp-tRNA(Asn) or Glu-tRNA(Gln) in organisms which lack either or both of asparaginyl-tRNA or glutaminyl-tRNA synthetases. The reaction takes place in the presence of glutamine and ATP through an activated phospho-Asp-tRNA(Asn) or phospho-Glu-tRNA(Gln).</text>
</comment>
<dbReference type="EC" id="6.3.5.-" evidence="6"/>
<proteinExistence type="inferred from homology"/>
<dbReference type="InterPro" id="IPR003837">
    <property type="entry name" value="GatC"/>
</dbReference>
<name>A0A9D1GC61_9FIRM</name>
<evidence type="ECO:0000256" key="1">
    <source>
        <dbReference type="ARBA" id="ARBA00010757"/>
    </source>
</evidence>
<dbReference type="HAMAP" id="MF_00122">
    <property type="entry name" value="GatC"/>
    <property type="match status" value="1"/>
</dbReference>
<dbReference type="InterPro" id="IPR036113">
    <property type="entry name" value="Asp/Glu-ADT_sf_sub_c"/>
</dbReference>
<comment type="catalytic activity">
    <reaction evidence="5 6">
        <text>L-glutamyl-tRNA(Gln) + L-glutamine + ATP + H2O = L-glutaminyl-tRNA(Gln) + L-glutamate + ADP + phosphate + H(+)</text>
        <dbReference type="Rhea" id="RHEA:17521"/>
        <dbReference type="Rhea" id="RHEA-COMP:9681"/>
        <dbReference type="Rhea" id="RHEA-COMP:9684"/>
        <dbReference type="ChEBI" id="CHEBI:15377"/>
        <dbReference type="ChEBI" id="CHEBI:15378"/>
        <dbReference type="ChEBI" id="CHEBI:29985"/>
        <dbReference type="ChEBI" id="CHEBI:30616"/>
        <dbReference type="ChEBI" id="CHEBI:43474"/>
        <dbReference type="ChEBI" id="CHEBI:58359"/>
        <dbReference type="ChEBI" id="CHEBI:78520"/>
        <dbReference type="ChEBI" id="CHEBI:78521"/>
        <dbReference type="ChEBI" id="CHEBI:456216"/>
    </reaction>
</comment>
<evidence type="ECO:0000256" key="7">
    <source>
        <dbReference type="SAM" id="Coils"/>
    </source>
</evidence>